<organism evidence="2 3">
    <name type="scientific">Povalibacter uvarum</name>
    <dbReference type="NCBI Taxonomy" id="732238"/>
    <lineage>
        <taxon>Bacteria</taxon>
        <taxon>Pseudomonadati</taxon>
        <taxon>Pseudomonadota</taxon>
        <taxon>Gammaproteobacteria</taxon>
        <taxon>Steroidobacterales</taxon>
        <taxon>Steroidobacteraceae</taxon>
        <taxon>Povalibacter</taxon>
    </lineage>
</organism>
<keyword evidence="3" id="KW-1185">Reference proteome</keyword>
<gene>
    <name evidence="2" type="ORF">HNQ60_003071</name>
</gene>
<dbReference type="EMBL" id="JACHHZ010000003">
    <property type="protein sequence ID" value="MBB6094190.1"/>
    <property type="molecule type" value="Genomic_DNA"/>
</dbReference>
<comment type="caution">
    <text evidence="2">The sequence shown here is derived from an EMBL/GenBank/DDBJ whole genome shotgun (WGS) entry which is preliminary data.</text>
</comment>
<keyword evidence="1" id="KW-0472">Membrane</keyword>
<evidence type="ECO:0000313" key="3">
    <source>
        <dbReference type="Proteomes" id="UP000588068"/>
    </source>
</evidence>
<feature type="transmembrane region" description="Helical" evidence="1">
    <location>
        <begin position="6"/>
        <end position="24"/>
    </location>
</feature>
<reference evidence="2 3" key="1">
    <citation type="submission" date="2020-08" db="EMBL/GenBank/DDBJ databases">
        <title>Genomic Encyclopedia of Type Strains, Phase IV (KMG-IV): sequencing the most valuable type-strain genomes for metagenomic binning, comparative biology and taxonomic classification.</title>
        <authorList>
            <person name="Goeker M."/>
        </authorList>
    </citation>
    <scope>NUCLEOTIDE SEQUENCE [LARGE SCALE GENOMIC DNA]</scope>
    <source>
        <strain evidence="2 3">DSM 26723</strain>
    </source>
</reference>
<keyword evidence="1" id="KW-1133">Transmembrane helix</keyword>
<dbReference type="Proteomes" id="UP000588068">
    <property type="component" value="Unassembled WGS sequence"/>
</dbReference>
<feature type="transmembrane region" description="Helical" evidence="1">
    <location>
        <begin position="36"/>
        <end position="55"/>
    </location>
</feature>
<feature type="transmembrane region" description="Helical" evidence="1">
    <location>
        <begin position="61"/>
        <end position="81"/>
    </location>
</feature>
<keyword evidence="1" id="KW-0812">Transmembrane</keyword>
<protein>
    <submittedName>
        <fullName evidence="2">Hydrogenase-4 membrane subunit HyfE</fullName>
    </submittedName>
</protein>
<proteinExistence type="predicted"/>
<name>A0A841HPM1_9GAMM</name>
<evidence type="ECO:0000313" key="2">
    <source>
        <dbReference type="EMBL" id="MBB6094190.1"/>
    </source>
</evidence>
<dbReference type="RefSeq" id="WP_184333223.1">
    <property type="nucleotide sequence ID" value="NZ_JACHHZ010000003.1"/>
</dbReference>
<dbReference type="AlphaFoldDB" id="A0A841HPM1"/>
<accession>A0A841HPM1</accession>
<sequence>MSVLTLIVVFIASALAIAMAYSSLPTQRWWRRPLVRFPACTTAVLASIVALRGWLEVLGLLQGGLAWMSTLAVPLVVLFFADARHAGTQGSHP</sequence>
<evidence type="ECO:0000256" key="1">
    <source>
        <dbReference type="SAM" id="Phobius"/>
    </source>
</evidence>